<comment type="caution">
    <text evidence="2">The sequence shown here is derived from an EMBL/GenBank/DDBJ whole genome shotgun (WGS) entry which is preliminary data.</text>
</comment>
<dbReference type="Proteomes" id="UP000319836">
    <property type="component" value="Unassembled WGS sequence"/>
</dbReference>
<dbReference type="GO" id="GO:0030295">
    <property type="term" value="F:protein kinase activator activity"/>
    <property type="evidence" value="ECO:0007669"/>
    <property type="project" value="TreeGrafter"/>
</dbReference>
<dbReference type="PANTHER" id="PTHR47738">
    <property type="entry name" value="PTS SYSTEM FRUCTOSE-LIKE EIIA COMPONENT-RELATED"/>
    <property type="match status" value="1"/>
</dbReference>
<proteinExistence type="predicted"/>
<reference evidence="2 3" key="1">
    <citation type="journal article" date="2019" name="Nat. Microbiol.">
        <title>Mediterranean grassland soil C-N compound turnover is dependent on rainfall and depth, and is mediated by genomically divergent microorganisms.</title>
        <authorList>
            <person name="Diamond S."/>
            <person name="Andeer P.F."/>
            <person name="Li Z."/>
            <person name="Crits-Christoph A."/>
            <person name="Burstein D."/>
            <person name="Anantharaman K."/>
            <person name="Lane K.R."/>
            <person name="Thomas B.C."/>
            <person name="Pan C."/>
            <person name="Northen T.R."/>
            <person name="Banfield J.F."/>
        </authorList>
    </citation>
    <scope>NUCLEOTIDE SEQUENCE [LARGE SCALE GENOMIC DNA]</scope>
    <source>
        <strain evidence="2">WS_10</strain>
    </source>
</reference>
<dbReference type="InterPro" id="IPR016152">
    <property type="entry name" value="PTrfase/Anion_transptr"/>
</dbReference>
<name>A0A538U1I2_UNCEI</name>
<evidence type="ECO:0000259" key="1">
    <source>
        <dbReference type="PROSITE" id="PS51094"/>
    </source>
</evidence>
<keyword evidence="2" id="KW-0762">Sugar transport</keyword>
<gene>
    <name evidence="2" type="ORF">E6K80_10985</name>
</gene>
<dbReference type="PROSITE" id="PS51094">
    <property type="entry name" value="PTS_EIIA_TYPE_2"/>
    <property type="match status" value="1"/>
</dbReference>
<keyword evidence="2" id="KW-0813">Transport</keyword>
<sequence>MTVSIGPSVLDISLCIPDLRTRKKESVLQELVDCAHRTGAVREPSLLHEMLCLRERLGPTAVGKAVAVPNARSIAVFEPRLVFGRSRRGIDWKADDPTPVQLVFLVLGPGDQSLDAHHELMSRAVSFTRLQRNRNRLLEAPTLEAMTAVLREMLS</sequence>
<dbReference type="SUPFAM" id="SSF55804">
    <property type="entry name" value="Phoshotransferase/anion transport protein"/>
    <property type="match status" value="1"/>
</dbReference>
<accession>A0A538U1I2</accession>
<protein>
    <submittedName>
        <fullName evidence="2">PTS sugar transporter subunit IIA</fullName>
    </submittedName>
</protein>
<organism evidence="2 3">
    <name type="scientific">Eiseniibacteriota bacterium</name>
    <dbReference type="NCBI Taxonomy" id="2212470"/>
    <lineage>
        <taxon>Bacteria</taxon>
        <taxon>Candidatus Eiseniibacteriota</taxon>
    </lineage>
</organism>
<dbReference type="Pfam" id="PF00359">
    <property type="entry name" value="PTS_EIIA_2"/>
    <property type="match status" value="1"/>
</dbReference>
<dbReference type="InterPro" id="IPR002178">
    <property type="entry name" value="PTS_EIIA_type-2_dom"/>
</dbReference>
<dbReference type="Gene3D" id="3.40.930.10">
    <property type="entry name" value="Mannitol-specific EII, Chain A"/>
    <property type="match status" value="1"/>
</dbReference>
<dbReference type="InterPro" id="IPR051541">
    <property type="entry name" value="PTS_SugarTrans_NitroReg"/>
</dbReference>
<dbReference type="AlphaFoldDB" id="A0A538U1I2"/>
<evidence type="ECO:0000313" key="3">
    <source>
        <dbReference type="Proteomes" id="UP000319836"/>
    </source>
</evidence>
<feature type="domain" description="PTS EIIA type-2" evidence="1">
    <location>
        <begin position="8"/>
        <end position="153"/>
    </location>
</feature>
<dbReference type="PANTHER" id="PTHR47738:SF1">
    <property type="entry name" value="NITROGEN REGULATORY PROTEIN"/>
    <property type="match status" value="1"/>
</dbReference>
<evidence type="ECO:0000313" key="2">
    <source>
        <dbReference type="EMBL" id="TMQ69659.1"/>
    </source>
</evidence>
<dbReference type="EMBL" id="VBPA01000279">
    <property type="protein sequence ID" value="TMQ69659.1"/>
    <property type="molecule type" value="Genomic_DNA"/>
</dbReference>